<evidence type="ECO:0000256" key="1">
    <source>
        <dbReference type="ARBA" id="ARBA00022741"/>
    </source>
</evidence>
<proteinExistence type="predicted"/>
<dbReference type="SUPFAM" id="SSF52540">
    <property type="entry name" value="P-loop containing nucleoside triphosphate hydrolases"/>
    <property type="match status" value="1"/>
</dbReference>
<comment type="caution">
    <text evidence="5">The sequence shown here is derived from an EMBL/GenBank/DDBJ whole genome shotgun (WGS) entry which is preliminary data.</text>
</comment>
<dbReference type="Proteomes" id="UP000815325">
    <property type="component" value="Unassembled WGS sequence"/>
</dbReference>
<feature type="compositionally biased region" description="Low complexity" evidence="3">
    <location>
        <begin position="576"/>
        <end position="585"/>
    </location>
</feature>
<name>A0ABQ7FZ07_DUNSA</name>
<dbReference type="CDD" id="cd01898">
    <property type="entry name" value="Obg"/>
    <property type="match status" value="1"/>
</dbReference>
<feature type="domain" description="OBG-type G" evidence="4">
    <location>
        <begin position="215"/>
        <end position="399"/>
    </location>
</feature>
<evidence type="ECO:0000313" key="5">
    <source>
        <dbReference type="EMBL" id="KAF5827592.1"/>
    </source>
</evidence>
<dbReference type="PROSITE" id="PS51710">
    <property type="entry name" value="G_OBG"/>
    <property type="match status" value="1"/>
</dbReference>
<dbReference type="InterPro" id="IPR006074">
    <property type="entry name" value="GTP1-OBG_CS"/>
</dbReference>
<feature type="region of interest" description="Disordered" evidence="3">
    <location>
        <begin position="83"/>
        <end position="103"/>
    </location>
</feature>
<dbReference type="EMBL" id="MU070465">
    <property type="protein sequence ID" value="KAF5827592.1"/>
    <property type="molecule type" value="Genomic_DNA"/>
</dbReference>
<accession>A0ABQ7FZ07</accession>
<feature type="region of interest" description="Disordered" evidence="3">
    <location>
        <begin position="508"/>
        <end position="596"/>
    </location>
</feature>
<evidence type="ECO:0000313" key="6">
    <source>
        <dbReference type="Proteomes" id="UP000815325"/>
    </source>
</evidence>
<reference evidence="5" key="1">
    <citation type="submission" date="2017-08" db="EMBL/GenBank/DDBJ databases">
        <authorList>
            <person name="Polle J.E."/>
            <person name="Barry K."/>
            <person name="Cushman J."/>
            <person name="Schmutz J."/>
            <person name="Tran D."/>
            <person name="Hathwaick L.T."/>
            <person name="Yim W.C."/>
            <person name="Jenkins J."/>
            <person name="Mckie-Krisberg Z.M."/>
            <person name="Prochnik S."/>
            <person name="Lindquist E."/>
            <person name="Dockter R.B."/>
            <person name="Adam C."/>
            <person name="Molina H."/>
            <person name="Bunkerborg J."/>
            <person name="Jin E."/>
            <person name="Buchheim M."/>
            <person name="Magnuson J."/>
        </authorList>
    </citation>
    <scope>NUCLEOTIDE SEQUENCE</scope>
    <source>
        <strain evidence="5">CCAP 19/18</strain>
    </source>
</reference>
<evidence type="ECO:0000259" key="4">
    <source>
        <dbReference type="PROSITE" id="PS51710"/>
    </source>
</evidence>
<keyword evidence="6" id="KW-1185">Reference proteome</keyword>
<dbReference type="PROSITE" id="PS00905">
    <property type="entry name" value="GTP1_OBG"/>
    <property type="match status" value="1"/>
</dbReference>
<keyword evidence="2" id="KW-0342">GTP-binding</keyword>
<evidence type="ECO:0000256" key="2">
    <source>
        <dbReference type="ARBA" id="ARBA00023134"/>
    </source>
</evidence>
<dbReference type="PRINTS" id="PR00326">
    <property type="entry name" value="GTP1OBG"/>
</dbReference>
<feature type="compositionally biased region" description="Polar residues" evidence="3">
    <location>
        <begin position="530"/>
        <end position="553"/>
    </location>
</feature>
<organism evidence="5 6">
    <name type="scientific">Dunaliella salina</name>
    <name type="common">Green alga</name>
    <name type="synonym">Protococcus salinus</name>
    <dbReference type="NCBI Taxonomy" id="3046"/>
    <lineage>
        <taxon>Eukaryota</taxon>
        <taxon>Viridiplantae</taxon>
        <taxon>Chlorophyta</taxon>
        <taxon>core chlorophytes</taxon>
        <taxon>Chlorophyceae</taxon>
        <taxon>CS clade</taxon>
        <taxon>Chlamydomonadales</taxon>
        <taxon>Dunaliellaceae</taxon>
        <taxon>Dunaliella</taxon>
    </lineage>
</organism>
<dbReference type="Gene3D" id="3.40.50.300">
    <property type="entry name" value="P-loop containing nucleotide triphosphate hydrolases"/>
    <property type="match status" value="1"/>
</dbReference>
<feature type="compositionally biased region" description="Acidic residues" evidence="3">
    <location>
        <begin position="586"/>
        <end position="596"/>
    </location>
</feature>
<evidence type="ECO:0000256" key="3">
    <source>
        <dbReference type="SAM" id="MobiDB-lite"/>
    </source>
</evidence>
<feature type="region of interest" description="Disordered" evidence="3">
    <location>
        <begin position="451"/>
        <end position="472"/>
    </location>
</feature>
<feature type="compositionally biased region" description="Acidic residues" evidence="3">
    <location>
        <begin position="453"/>
        <end position="472"/>
    </location>
</feature>
<sequence length="673" mass="71587">MLNSQAPAGCLFSNACHRGRPFHAGQPGRAMLTCLAATKQSSRSKSATKIVKNANTDVKEAHRIFDEAFITVKSGDGGNGEIVQKGKGRWVPNNKYQPGGQQPKKIWLPATAHRHHQRTDHTSRMITNKEIAPLVLQRGPVLHGAAPATAAVHTGNDRTSNVYSSGSGSSSSVGTLAVTPEQLGAALAGEVRRQLYRPLQLQVQLSLHLLLHMVADVGIMGLPDAGKSSLLKALTKAAPEVAPYPFTTLMPNLGVLASGGPRAVLADLPGLIEGAHTGRGLGRMFLRHLRRTRMIMHVLDCSMEDPATDYVVVREELRMYNPEYCARPHVVVLNKFDLPAASQRCDEVISALLAVSEQHCKDFANEDIKPVPPSAVVLCSAATGEGLGELNRALAEALHPSRVQEVQQHGAAATQVLRPLLPSAASMATAVTKHLEADEETLLAMGNNSWSGVDEEEEDADDEDQPAGPDLEDGWMLELSEKQLLKLLAQDEARSAAREAALAAAGVNPYADESTSPDGSVSAPVGAQRASAQASTSEDTVQESVTPAASSSAGVQGEGKQEVQGSQGGLQGQGGAQEEAGFAEAQDFDLEDINGLEEELTQEELELLRFLQEQEAAGVVTDESSGASMDVSAAAGQVKDSDRDEEAWLLELSEEQLLEMADKQYQGSKRSSS</sequence>
<dbReference type="Pfam" id="PF01926">
    <property type="entry name" value="MMR_HSR1"/>
    <property type="match status" value="1"/>
</dbReference>
<dbReference type="PANTHER" id="PTHR11702:SF39">
    <property type="entry name" value="GTP-BINDING PROTEIN OBGC2-RELATED"/>
    <property type="match status" value="1"/>
</dbReference>
<dbReference type="InterPro" id="IPR027417">
    <property type="entry name" value="P-loop_NTPase"/>
</dbReference>
<dbReference type="PANTHER" id="PTHR11702">
    <property type="entry name" value="DEVELOPMENTALLY REGULATED GTP-BINDING PROTEIN-RELATED"/>
    <property type="match status" value="1"/>
</dbReference>
<gene>
    <name evidence="5" type="ORF">DUNSADRAFT_399</name>
</gene>
<dbReference type="InterPro" id="IPR045086">
    <property type="entry name" value="OBG_GTPase"/>
</dbReference>
<protein>
    <recommendedName>
        <fullName evidence="4">OBG-type G domain-containing protein</fullName>
    </recommendedName>
</protein>
<dbReference type="InterPro" id="IPR006073">
    <property type="entry name" value="GTP-bd"/>
</dbReference>
<feature type="region of interest" description="Disordered" evidence="3">
    <location>
        <begin position="619"/>
        <end position="642"/>
    </location>
</feature>
<keyword evidence="1" id="KW-0547">Nucleotide-binding</keyword>
<dbReference type="InterPro" id="IPR031167">
    <property type="entry name" value="G_OBG"/>
</dbReference>
<feature type="compositionally biased region" description="Gly residues" evidence="3">
    <location>
        <begin position="566"/>
        <end position="575"/>
    </location>
</feature>